<dbReference type="Proteomes" id="UP000284842">
    <property type="component" value="Unassembled WGS sequence"/>
</dbReference>
<dbReference type="EMBL" id="NHTK01005075">
    <property type="protein sequence ID" value="PPQ83051.1"/>
    <property type="molecule type" value="Genomic_DNA"/>
</dbReference>
<evidence type="ECO:0000313" key="2">
    <source>
        <dbReference type="Proteomes" id="UP000284842"/>
    </source>
</evidence>
<proteinExistence type="predicted"/>
<name>A0A409WX56_9AGAR</name>
<gene>
    <name evidence="1" type="ORF">CVT24_011990</name>
</gene>
<sequence>MAPNKDLHIPILVIFNSLLTLEMQRFLATVTEAVVSGPGWKKFVKPTVGRGNTAWPRSPDEQQRHGVRYDFDKEVTRDGKVYNKFQMQPNAGKVPSVIKTWREKAPRGTHSVMAEVLVPKDGNEEDVEKALNDAHKDI</sequence>
<dbReference type="OrthoDB" id="2787676at2759"/>
<keyword evidence="2" id="KW-1185">Reference proteome</keyword>
<evidence type="ECO:0000313" key="1">
    <source>
        <dbReference type="EMBL" id="PPQ83051.1"/>
    </source>
</evidence>
<protein>
    <submittedName>
        <fullName evidence="1">Uncharacterized protein</fullName>
    </submittedName>
</protein>
<dbReference type="AlphaFoldDB" id="A0A409WX56"/>
<comment type="caution">
    <text evidence="1">The sequence shown here is derived from an EMBL/GenBank/DDBJ whole genome shotgun (WGS) entry which is preliminary data.</text>
</comment>
<organism evidence="1 2">
    <name type="scientific">Panaeolus cyanescens</name>
    <dbReference type="NCBI Taxonomy" id="181874"/>
    <lineage>
        <taxon>Eukaryota</taxon>
        <taxon>Fungi</taxon>
        <taxon>Dikarya</taxon>
        <taxon>Basidiomycota</taxon>
        <taxon>Agaricomycotina</taxon>
        <taxon>Agaricomycetes</taxon>
        <taxon>Agaricomycetidae</taxon>
        <taxon>Agaricales</taxon>
        <taxon>Agaricineae</taxon>
        <taxon>Galeropsidaceae</taxon>
        <taxon>Panaeolus</taxon>
    </lineage>
</organism>
<dbReference type="InParanoid" id="A0A409WX56"/>
<reference evidence="1 2" key="1">
    <citation type="journal article" date="2018" name="Evol. Lett.">
        <title>Horizontal gene cluster transfer increased hallucinogenic mushroom diversity.</title>
        <authorList>
            <person name="Reynolds H.T."/>
            <person name="Vijayakumar V."/>
            <person name="Gluck-Thaler E."/>
            <person name="Korotkin H.B."/>
            <person name="Matheny P.B."/>
            <person name="Slot J.C."/>
        </authorList>
    </citation>
    <scope>NUCLEOTIDE SEQUENCE [LARGE SCALE GENOMIC DNA]</scope>
    <source>
        <strain evidence="1 2">2629</strain>
    </source>
</reference>
<accession>A0A409WX56</accession>